<reference evidence="1" key="1">
    <citation type="submission" date="2022-06" db="EMBL/GenBank/DDBJ databases">
        <title>Uncovering the hologenomic basis of an extraordinary plant invasion.</title>
        <authorList>
            <person name="Bieker V.C."/>
            <person name="Martin M.D."/>
            <person name="Gilbert T."/>
            <person name="Hodgins K."/>
            <person name="Battlay P."/>
            <person name="Petersen B."/>
            <person name="Wilson J."/>
        </authorList>
    </citation>
    <scope>NUCLEOTIDE SEQUENCE</scope>
    <source>
        <strain evidence="1">AA19_3_7</strain>
        <tissue evidence="1">Leaf</tissue>
    </source>
</reference>
<protein>
    <submittedName>
        <fullName evidence="1">Uncharacterized protein</fullName>
    </submittedName>
</protein>
<dbReference type="EMBL" id="JAMZMK010009173">
    <property type="protein sequence ID" value="KAI7736868.1"/>
    <property type="molecule type" value="Genomic_DNA"/>
</dbReference>
<keyword evidence="2" id="KW-1185">Reference proteome</keyword>
<dbReference type="AlphaFoldDB" id="A0AAD5C936"/>
<evidence type="ECO:0000313" key="2">
    <source>
        <dbReference type="Proteomes" id="UP001206925"/>
    </source>
</evidence>
<comment type="caution">
    <text evidence="1">The sequence shown here is derived from an EMBL/GenBank/DDBJ whole genome shotgun (WGS) entry which is preliminary data.</text>
</comment>
<accession>A0AAD5C936</accession>
<evidence type="ECO:0000313" key="1">
    <source>
        <dbReference type="EMBL" id="KAI7736868.1"/>
    </source>
</evidence>
<dbReference type="Proteomes" id="UP001206925">
    <property type="component" value="Unassembled WGS sequence"/>
</dbReference>
<gene>
    <name evidence="1" type="ORF">M8C21_014409</name>
</gene>
<proteinExistence type="predicted"/>
<organism evidence="1 2">
    <name type="scientific">Ambrosia artemisiifolia</name>
    <name type="common">Common ragweed</name>
    <dbReference type="NCBI Taxonomy" id="4212"/>
    <lineage>
        <taxon>Eukaryota</taxon>
        <taxon>Viridiplantae</taxon>
        <taxon>Streptophyta</taxon>
        <taxon>Embryophyta</taxon>
        <taxon>Tracheophyta</taxon>
        <taxon>Spermatophyta</taxon>
        <taxon>Magnoliopsida</taxon>
        <taxon>eudicotyledons</taxon>
        <taxon>Gunneridae</taxon>
        <taxon>Pentapetalae</taxon>
        <taxon>asterids</taxon>
        <taxon>campanulids</taxon>
        <taxon>Asterales</taxon>
        <taxon>Asteraceae</taxon>
        <taxon>Asteroideae</taxon>
        <taxon>Heliantheae alliance</taxon>
        <taxon>Heliantheae</taxon>
        <taxon>Ambrosia</taxon>
    </lineage>
</organism>
<sequence>MEQITSQIHSQDLNMKATELRLGLPGSESPERTINAVKNLVSGAKRGFSDTWGLSNNDGYEDGFVKNGGFVGENKNSNYVKGDHVASSLSSTKHFLDDNHSQDSLVALK</sequence>
<name>A0AAD5C936_AMBAR</name>